<dbReference type="Proteomes" id="UP000326757">
    <property type="component" value="Unassembled WGS sequence"/>
</dbReference>
<evidence type="ECO:0000313" key="6">
    <source>
        <dbReference type="Proteomes" id="UP000326757"/>
    </source>
</evidence>
<dbReference type="EMBL" id="VIGI01000001">
    <property type="protein sequence ID" value="KAB8305125.1"/>
    <property type="molecule type" value="Genomic_DNA"/>
</dbReference>
<gene>
    <name evidence="5" type="ORF">EYC80_004420</name>
</gene>
<evidence type="ECO:0000259" key="4">
    <source>
        <dbReference type="Pfam" id="PF00646"/>
    </source>
</evidence>
<sequence>MIARLQEGYQSFSNPSFSNSNNQATYNMPGSAFNLERSSSNASLPYNLSLPPLAPAQRSPHLDNLLIVESRSTTQSRSETPQNFEMVKNTNPKKRRTQTEEEKAAKKAKVNKIDKAEKLEQMKDRAKFNLPVPVWMRILEFCPPIFLRKARLVSGEWKSWVDKYQSIHINCRRENFGYNMPEQIPGLSAKQYVDLLGGKGCMEPGCKNKDASRTHWAWKKRWCLKCWKGKIEREDRVHKQNQSTYTRTVMDKLLECIPVSMYDSFGKPHDYVEDSAQPQANQISTHRLYKYYLNADVKRIMEEYEALTPEPWREDPTHDAQQKATARQIWEDKMAKLEEDRDKFFQAKKSENDKLMQLVIQIEAAIREKRAKGRKPNDANRESRKNLFIMAAKRDLPQIPIEFVQTTTAFKAAIRIFRDGGSERGWRTLMPKIEMEFEKSKLKEKTQQPTDPASNAQSQANPDQDIQMTGNGFGNFDLDNHNRQRNSQSQIHGLPISKSTAFSNDKSYGMANVGASINNRNSFMASGSQLSNTTPTTFLGGRPLIPSNHGLNNNNASSSTMSLGSSNRVSLNNNNSSVGFPINFPHSGESFPTNLLSHLLQSNAGSSSRSLTPLSQNNTGSSVNVSRLNNGFQNNNGSSIISGNPSTYASQNNINSSTGSATGLSSHAAYNNNNSTLIPTNSSSVGSSSTPRAAILPAHELFGMGTITDYQEDQAIKPFFFCNVALNIAFLLFTGFRFAFQHKILAQRQAQYPMRNNGYHQEFVIDHIFSLWQGWFDAYKGYEVFLHEDS</sequence>
<evidence type="ECO:0000256" key="2">
    <source>
        <dbReference type="SAM" id="MobiDB-lite"/>
    </source>
</evidence>
<keyword evidence="1" id="KW-0175">Coiled coil</keyword>
<evidence type="ECO:0000256" key="1">
    <source>
        <dbReference type="SAM" id="Coils"/>
    </source>
</evidence>
<dbReference type="Pfam" id="PF00646">
    <property type="entry name" value="F-box"/>
    <property type="match status" value="1"/>
</dbReference>
<feature type="region of interest" description="Disordered" evidence="2">
    <location>
        <begin position="1"/>
        <end position="23"/>
    </location>
</feature>
<proteinExistence type="predicted"/>
<feature type="compositionally biased region" description="Polar residues" evidence="2">
    <location>
        <begin position="485"/>
        <end position="495"/>
    </location>
</feature>
<protein>
    <recommendedName>
        <fullName evidence="4">F-box domain-containing protein</fullName>
    </recommendedName>
</protein>
<feature type="region of interest" description="Disordered" evidence="2">
    <location>
        <begin position="604"/>
        <end position="629"/>
    </location>
</feature>
<keyword evidence="6" id="KW-1185">Reference proteome</keyword>
<dbReference type="InterPro" id="IPR001810">
    <property type="entry name" value="F-box_dom"/>
</dbReference>
<evidence type="ECO:0000313" key="5">
    <source>
        <dbReference type="EMBL" id="KAB8305125.1"/>
    </source>
</evidence>
<evidence type="ECO:0000256" key="3">
    <source>
        <dbReference type="SAM" id="Phobius"/>
    </source>
</evidence>
<dbReference type="OrthoDB" id="2322499at2759"/>
<comment type="caution">
    <text evidence="5">The sequence shown here is derived from an EMBL/GenBank/DDBJ whole genome shotgun (WGS) entry which is preliminary data.</text>
</comment>
<feature type="domain" description="F-box" evidence="4">
    <location>
        <begin position="129"/>
        <end position="163"/>
    </location>
</feature>
<keyword evidence="3" id="KW-0472">Membrane</keyword>
<feature type="coiled-coil region" evidence="1">
    <location>
        <begin position="320"/>
        <end position="368"/>
    </location>
</feature>
<accession>A0A5N6KN44</accession>
<feature type="region of interest" description="Disordered" evidence="2">
    <location>
        <begin position="440"/>
        <end position="495"/>
    </location>
</feature>
<feature type="transmembrane region" description="Helical" evidence="3">
    <location>
        <begin position="718"/>
        <end position="740"/>
    </location>
</feature>
<name>A0A5N6KN44_MONLA</name>
<keyword evidence="3" id="KW-1133">Transmembrane helix</keyword>
<organism evidence="5 6">
    <name type="scientific">Monilinia laxa</name>
    <name type="common">Brown rot fungus</name>
    <name type="synonym">Sclerotinia laxa</name>
    <dbReference type="NCBI Taxonomy" id="61186"/>
    <lineage>
        <taxon>Eukaryota</taxon>
        <taxon>Fungi</taxon>
        <taxon>Dikarya</taxon>
        <taxon>Ascomycota</taxon>
        <taxon>Pezizomycotina</taxon>
        <taxon>Leotiomycetes</taxon>
        <taxon>Helotiales</taxon>
        <taxon>Sclerotiniaceae</taxon>
        <taxon>Monilinia</taxon>
    </lineage>
</organism>
<feature type="compositionally biased region" description="Polar residues" evidence="2">
    <location>
        <begin position="447"/>
        <end position="470"/>
    </location>
</feature>
<feature type="compositionally biased region" description="Low complexity" evidence="2">
    <location>
        <begin position="11"/>
        <end position="22"/>
    </location>
</feature>
<dbReference type="AlphaFoldDB" id="A0A5N6KN44"/>
<feature type="compositionally biased region" description="Polar residues" evidence="2">
    <location>
        <begin position="604"/>
        <end position="628"/>
    </location>
</feature>
<keyword evidence="3" id="KW-0812">Transmembrane</keyword>
<reference evidence="5 6" key="1">
    <citation type="submission" date="2019-06" db="EMBL/GenBank/DDBJ databases">
        <title>Genome Sequence of the Brown Rot Fungal Pathogen Monilinia laxa.</title>
        <authorList>
            <person name="De Miccolis Angelini R.M."/>
            <person name="Landi L."/>
            <person name="Abate D."/>
            <person name="Pollastro S."/>
            <person name="Romanazzi G."/>
            <person name="Faretra F."/>
        </authorList>
    </citation>
    <scope>NUCLEOTIDE SEQUENCE [LARGE SCALE GENOMIC DNA]</scope>
    <source>
        <strain evidence="5 6">Mlax316</strain>
    </source>
</reference>